<dbReference type="Pfam" id="PF03401">
    <property type="entry name" value="TctC"/>
    <property type="match status" value="1"/>
</dbReference>
<dbReference type="PANTHER" id="PTHR42928">
    <property type="entry name" value="TRICARBOXYLATE-BINDING PROTEIN"/>
    <property type="match status" value="1"/>
</dbReference>
<accession>A0ABV6JQJ0</accession>
<dbReference type="EMBL" id="JBHLUN010000001">
    <property type="protein sequence ID" value="MFC0406858.1"/>
    <property type="molecule type" value="Genomic_DNA"/>
</dbReference>
<dbReference type="CDD" id="cd13578">
    <property type="entry name" value="PBP2_Bug27"/>
    <property type="match status" value="1"/>
</dbReference>
<dbReference type="InterPro" id="IPR005064">
    <property type="entry name" value="BUG"/>
</dbReference>
<comment type="caution">
    <text evidence="3">The sequence shown here is derived from an EMBL/GenBank/DDBJ whole genome shotgun (WGS) entry which is preliminary data.</text>
</comment>
<gene>
    <name evidence="3" type="ORF">ACFFGY_01270</name>
</gene>
<reference evidence="3 4" key="1">
    <citation type="submission" date="2024-09" db="EMBL/GenBank/DDBJ databases">
        <authorList>
            <person name="Sun Q."/>
            <person name="Mori K."/>
        </authorList>
    </citation>
    <scope>NUCLEOTIDE SEQUENCE [LARGE SCALE GENOMIC DNA]</scope>
    <source>
        <strain evidence="3 4">TBRC 5777</strain>
    </source>
</reference>
<organism evidence="3 4">
    <name type="scientific">Roseomonas elaeocarpi</name>
    <dbReference type="NCBI Taxonomy" id="907779"/>
    <lineage>
        <taxon>Bacteria</taxon>
        <taxon>Pseudomonadati</taxon>
        <taxon>Pseudomonadota</taxon>
        <taxon>Alphaproteobacteria</taxon>
        <taxon>Acetobacterales</taxon>
        <taxon>Roseomonadaceae</taxon>
        <taxon>Roseomonas</taxon>
    </lineage>
</organism>
<proteinExistence type="inferred from homology"/>
<comment type="similarity">
    <text evidence="1">Belongs to the UPF0065 (bug) family.</text>
</comment>
<name>A0ABV6JQJ0_9PROT</name>
<dbReference type="Gene3D" id="3.40.190.150">
    <property type="entry name" value="Bordetella uptake gene, domain 1"/>
    <property type="match status" value="1"/>
</dbReference>
<evidence type="ECO:0000256" key="2">
    <source>
        <dbReference type="SAM" id="SignalP"/>
    </source>
</evidence>
<dbReference type="PANTHER" id="PTHR42928:SF5">
    <property type="entry name" value="BLR1237 PROTEIN"/>
    <property type="match status" value="1"/>
</dbReference>
<feature type="chain" id="PRO_5046044469" evidence="2">
    <location>
        <begin position="27"/>
        <end position="329"/>
    </location>
</feature>
<dbReference type="SUPFAM" id="SSF53850">
    <property type="entry name" value="Periplasmic binding protein-like II"/>
    <property type="match status" value="1"/>
</dbReference>
<protein>
    <submittedName>
        <fullName evidence="3">Bug family tripartite tricarboxylate transporter substrate binding protein</fullName>
    </submittedName>
</protein>
<keyword evidence="2" id="KW-0732">Signal</keyword>
<feature type="signal peptide" evidence="2">
    <location>
        <begin position="1"/>
        <end position="26"/>
    </location>
</feature>
<keyword evidence="4" id="KW-1185">Reference proteome</keyword>
<dbReference type="Proteomes" id="UP001589865">
    <property type="component" value="Unassembled WGS sequence"/>
</dbReference>
<evidence type="ECO:0000256" key="1">
    <source>
        <dbReference type="ARBA" id="ARBA00006987"/>
    </source>
</evidence>
<dbReference type="PIRSF" id="PIRSF017082">
    <property type="entry name" value="YflP"/>
    <property type="match status" value="1"/>
</dbReference>
<dbReference type="Gene3D" id="3.40.190.10">
    <property type="entry name" value="Periplasmic binding protein-like II"/>
    <property type="match status" value="1"/>
</dbReference>
<evidence type="ECO:0000313" key="3">
    <source>
        <dbReference type="EMBL" id="MFC0406858.1"/>
    </source>
</evidence>
<evidence type="ECO:0000313" key="4">
    <source>
        <dbReference type="Proteomes" id="UP001589865"/>
    </source>
</evidence>
<dbReference type="InterPro" id="IPR042100">
    <property type="entry name" value="Bug_dom1"/>
</dbReference>
<sequence>MRRRALLLGGLVLGAGAGLLRAPALAQPGGDWPNQPIRLVVPFPPGAANDNLGRAIADQLSPRLKQPVVVENRAGAGGSVGSELVAHATPDGYTLLLGHIGTLAVNPAIYPRLPYDPVRDFAPVAMIASLPNVVVVNPKQPFGDVQALVAYARANPGKLRYCSAGNGSAGHIAMLAFLQATDTKMEHVPYRGLAQGMNDLVAGYVDLTLGGAPTVMPLVRDGLLRALAVTSANRVASLPELPTVAETVAPGFDVQPWYGIAAPRNTPAPIVERLNREINEVLRSPAVINRLEQEGAHPDPMTPDAFGSFIRTEVPRWGKLIRDAGVTAD</sequence>
<dbReference type="RefSeq" id="WP_377042545.1">
    <property type="nucleotide sequence ID" value="NZ_JBHLUN010000001.1"/>
</dbReference>